<organism evidence="3 4">
    <name type="scientific">Aspergillus rambellii</name>
    <dbReference type="NCBI Taxonomy" id="308745"/>
    <lineage>
        <taxon>Eukaryota</taxon>
        <taxon>Fungi</taxon>
        <taxon>Dikarya</taxon>
        <taxon>Ascomycota</taxon>
        <taxon>Pezizomycotina</taxon>
        <taxon>Eurotiomycetes</taxon>
        <taxon>Eurotiomycetidae</taxon>
        <taxon>Eurotiales</taxon>
        <taxon>Aspergillaceae</taxon>
        <taxon>Aspergillus</taxon>
        <taxon>Aspergillus subgen. Nidulantes</taxon>
    </lineage>
</organism>
<feature type="region of interest" description="Disordered" evidence="1">
    <location>
        <begin position="193"/>
        <end position="216"/>
    </location>
</feature>
<dbReference type="Pfam" id="PF01048">
    <property type="entry name" value="PNP_UDP_1"/>
    <property type="match status" value="1"/>
</dbReference>
<dbReference type="OrthoDB" id="1658288at2759"/>
<feature type="compositionally biased region" description="Basic and acidic residues" evidence="1">
    <location>
        <begin position="1151"/>
        <end position="1161"/>
    </location>
</feature>
<comment type="caution">
    <text evidence="3">The sequence shown here is derived from an EMBL/GenBank/DDBJ whole genome shotgun (WGS) entry which is preliminary data.</text>
</comment>
<protein>
    <recommendedName>
        <fullName evidence="2">Nucleoside phosphorylase domain-containing protein</fullName>
    </recommendedName>
</protein>
<feature type="domain" description="Nucleoside phosphorylase" evidence="2">
    <location>
        <begin position="1224"/>
        <end position="1500"/>
    </location>
</feature>
<proteinExistence type="predicted"/>
<evidence type="ECO:0000313" key="4">
    <source>
        <dbReference type="Proteomes" id="UP000034291"/>
    </source>
</evidence>
<dbReference type="SUPFAM" id="SSF53167">
    <property type="entry name" value="Purine and uridine phosphorylases"/>
    <property type="match status" value="1"/>
</dbReference>
<feature type="compositionally biased region" description="Polar residues" evidence="1">
    <location>
        <begin position="1178"/>
        <end position="1192"/>
    </location>
</feature>
<name>A0A0F8XCL9_9EURO</name>
<dbReference type="EMBL" id="JZBS01001809">
    <property type="protein sequence ID" value="KKK21342.1"/>
    <property type="molecule type" value="Genomic_DNA"/>
</dbReference>
<feature type="region of interest" description="Disordered" evidence="1">
    <location>
        <begin position="1111"/>
        <end position="1192"/>
    </location>
</feature>
<keyword evidence="4" id="KW-1185">Reference proteome</keyword>
<sequence>MSQLDWESLKPEIQRNSPQVKRISGRQHYKSWDYRVHKTKQQYKSVPAQGEFLRNSAKPWLRAQATRKSEMPYRTKNPGLYLQGTFKYSSEDPRPHGLRSPSSSKNPSPDPYISVELSVNEAEAQVISLIWENQNLSAMNQQLVGADALVLESNKRKIAVDVQHMKANLTPLQIDIAFLEDICRFGRSSDNQTTVGSNEAGLDNASSLPLPLDASSQTSYEKSRKIHCPRVYRFLEGGPSERNCEADETESVSSETSQLFDFDDISRVSKALFYRIHAVLLDNETINRLSLIMPDLLKALSLKLGYKAPTPLHYEVMVFLHKYREDIFKIFKDNYQNEQFHDAHEEKKDKSNNIRREELVENWLQILENIAPRPDTGAPSQQISDYCDTILRSPAYRWFLERVGKEIVLPVSKPDCMGRIRTKIIEAFPKLRLVSRHKPSEEYKATFDINWDPLQFFREREYKETIDEVLEAAITLTGSLDHAQALPCSSYMRQTWPLTGQDILDLVKKVTCNQDTYSRQLYDGTILAATTTRGNRFQIEVQGTAWAIAEIGEQFAWLGASLRSSYNPKSLIICTPTVSCCHKEATSEGPISFQFEFQLDVQRESFPPSPGGCWHGIFSSPVIVRGYPILRRSESNTGLEVPLNIMAALGKAPRVTVWDGKVFLKGFHSVMIPTKVTADMVIWHLIFKPDGSYMSYTDSQINNMEGLYPERLSMPLLEKSRHALGWCSDATSYIGSSKAKYTIEWSGLLGPSAGCDFENVVIMRGKLLQRGPAAVYGNQDKSPYFGSDDYLDKLKWISRKFVVLYDVSDRRSWLVDGASALLHLLRASLNHDVTDDDFRDRLLFKWDQLQEVQGSCNSAKSAALAFLKHDINKNIRLYSKTDGQASRAISKKEQEFVRLKDRVEDLFHLMEQVIAHQESISAEKEMGLRVKTIDTLEGFDFMDMATNEDLFSPRRVDIQLECRALIDFTCSIHAITLFGDGFGEIIQPTHPQNVCQAWATVPKGLDFLAVCVSDIQEILKKKGSSKTRPWRIVNKLIWHTPEKTFEACQCQGSLASSICERVQVLLPESCLEDQDKAFRSPNELLEHGAVIFGQRSKSMLPRINFTNTVLRQSSSETTHSPSIDSGIGQSQSSPSSTITDHQQISTKRLRNHDEDLQDRKRPCLHPNTPGHIAGLVNVRSNPQPNPKTNTLPEENHWRRTIILNSLSMVMPYSKPSGREYRVGWLCAIKTEFDLALKMLDATYDRGYGHGSDHNLYTLGRIGIHNVVVTCLPMGRYGNNAAAVAATRMMNKFPNIKIGLMVGIGGGIPNAQNDIRLGDIVVSKPEKYHGGVIQYDMGKFTAKGFEPVGYLNPPPEILLNALNVMPSHGMPLEHHQPSEVPVPYPGEELDRFYNSGYSHESIDGSDACQNCRDDELILRSPGNRERTGPHVFYGTIASGNSVIKDASVRDKLLQKNNFLCFEMESAGLMNSSFPCVVIRGISDYADSHKNNQWQAYAAATAAIYARNFLLEALASLYPEY</sequence>
<dbReference type="PANTHER" id="PTHR46082:SF11">
    <property type="entry name" value="AAA+ ATPASE DOMAIN-CONTAINING PROTEIN-RELATED"/>
    <property type="match status" value="1"/>
</dbReference>
<reference evidence="3 4" key="1">
    <citation type="submission" date="2015-02" db="EMBL/GenBank/DDBJ databases">
        <title>Draft Genome Sequences of Two Closely-Related Aflatoxigenic Aspergillus Species Obtained from the Cote d'Ivoire.</title>
        <authorList>
            <person name="Moore G.G."/>
            <person name="Beltz S.B."/>
            <person name="Mack B.M."/>
        </authorList>
    </citation>
    <scope>NUCLEOTIDE SEQUENCE [LARGE SCALE GENOMIC DNA]</scope>
    <source>
        <strain evidence="3 4">SRRC1468</strain>
    </source>
</reference>
<evidence type="ECO:0000259" key="2">
    <source>
        <dbReference type="Pfam" id="PF01048"/>
    </source>
</evidence>
<dbReference type="Proteomes" id="UP000034291">
    <property type="component" value="Unassembled WGS sequence"/>
</dbReference>
<feature type="region of interest" description="Disordered" evidence="1">
    <location>
        <begin position="1"/>
        <end position="25"/>
    </location>
</feature>
<dbReference type="GO" id="GO:0009116">
    <property type="term" value="P:nucleoside metabolic process"/>
    <property type="evidence" value="ECO:0007669"/>
    <property type="project" value="InterPro"/>
</dbReference>
<evidence type="ECO:0000313" key="3">
    <source>
        <dbReference type="EMBL" id="KKK21342.1"/>
    </source>
</evidence>
<feature type="region of interest" description="Disordered" evidence="1">
    <location>
        <begin position="84"/>
        <end position="112"/>
    </location>
</feature>
<accession>A0A0F8XCL9</accession>
<evidence type="ECO:0000256" key="1">
    <source>
        <dbReference type="SAM" id="MobiDB-lite"/>
    </source>
</evidence>
<gene>
    <name evidence="3" type="ORF">ARAM_002630</name>
</gene>
<dbReference type="Gene3D" id="3.40.50.1580">
    <property type="entry name" value="Nucleoside phosphorylase domain"/>
    <property type="match status" value="1"/>
</dbReference>
<dbReference type="InterPro" id="IPR000845">
    <property type="entry name" value="Nucleoside_phosphorylase_d"/>
</dbReference>
<feature type="compositionally biased region" description="Low complexity" evidence="1">
    <location>
        <begin position="1120"/>
        <end position="1140"/>
    </location>
</feature>
<dbReference type="InterPro" id="IPR053137">
    <property type="entry name" value="NLR-like"/>
</dbReference>
<dbReference type="InterPro" id="IPR035994">
    <property type="entry name" value="Nucleoside_phosphorylase_sf"/>
</dbReference>
<dbReference type="STRING" id="308745.A0A0F8XCL9"/>
<dbReference type="GO" id="GO:0003824">
    <property type="term" value="F:catalytic activity"/>
    <property type="evidence" value="ECO:0007669"/>
    <property type="project" value="InterPro"/>
</dbReference>
<dbReference type="PANTHER" id="PTHR46082">
    <property type="entry name" value="ATP/GTP-BINDING PROTEIN-RELATED"/>
    <property type="match status" value="1"/>
</dbReference>
<feature type="compositionally biased region" description="Low complexity" evidence="1">
    <location>
        <begin position="205"/>
        <end position="216"/>
    </location>
</feature>